<keyword evidence="2" id="KW-0996">Nickel insertion</keyword>
<evidence type="ECO:0000256" key="2">
    <source>
        <dbReference type="HAMAP-Rule" id="MF_01384"/>
    </source>
</evidence>
<dbReference type="Pfam" id="PF01774">
    <property type="entry name" value="UreD"/>
    <property type="match status" value="1"/>
</dbReference>
<feature type="region of interest" description="Disordered" evidence="3">
    <location>
        <begin position="236"/>
        <end position="258"/>
    </location>
</feature>
<evidence type="ECO:0000313" key="5">
    <source>
        <dbReference type="Proteomes" id="UP001595912"/>
    </source>
</evidence>
<dbReference type="HAMAP" id="MF_01384">
    <property type="entry name" value="UreD"/>
    <property type="match status" value="1"/>
</dbReference>
<accession>A0ABV9VNB9</accession>
<evidence type="ECO:0000256" key="3">
    <source>
        <dbReference type="SAM" id="MobiDB-lite"/>
    </source>
</evidence>
<comment type="caution">
    <text evidence="4">The sequence shown here is derived from an EMBL/GenBank/DDBJ whole genome shotgun (WGS) entry which is preliminary data.</text>
</comment>
<reference evidence="5" key="1">
    <citation type="journal article" date="2019" name="Int. J. Syst. Evol. Microbiol.">
        <title>The Global Catalogue of Microorganisms (GCM) 10K type strain sequencing project: providing services to taxonomists for standard genome sequencing and annotation.</title>
        <authorList>
            <consortium name="The Broad Institute Genomics Platform"/>
            <consortium name="The Broad Institute Genome Sequencing Center for Infectious Disease"/>
            <person name="Wu L."/>
            <person name="Ma J."/>
        </authorList>
    </citation>
    <scope>NUCLEOTIDE SEQUENCE [LARGE SCALE GENOMIC DNA]</scope>
    <source>
        <strain evidence="5">CGMCC 4.7152</strain>
    </source>
</reference>
<evidence type="ECO:0000313" key="4">
    <source>
        <dbReference type="EMBL" id="MFC4997159.1"/>
    </source>
</evidence>
<gene>
    <name evidence="2" type="primary">ureD</name>
    <name evidence="4" type="ORF">ACFPIJ_04895</name>
</gene>
<comment type="subcellular location">
    <subcellularLocation>
        <location evidence="2">Cytoplasm</location>
    </subcellularLocation>
</comment>
<proteinExistence type="inferred from homology"/>
<keyword evidence="2" id="KW-0963">Cytoplasm</keyword>
<dbReference type="RefSeq" id="WP_380113392.1">
    <property type="nucleotide sequence ID" value="NZ_JBHSIU010000008.1"/>
</dbReference>
<protein>
    <recommendedName>
        <fullName evidence="2">Urease accessory protein UreD</fullName>
    </recommendedName>
</protein>
<name>A0ABV9VNB9_9ACTN</name>
<keyword evidence="1 2" id="KW-0143">Chaperone</keyword>
<comment type="subunit">
    <text evidence="2">UreD, UreF and UreG form a complex that acts as a GTP-hydrolysis-dependent molecular chaperone, activating the urease apoprotein by helping to assemble the nickel containing metallocenter of UreC. The UreE protein probably delivers the nickel.</text>
</comment>
<dbReference type="Proteomes" id="UP001595912">
    <property type="component" value="Unassembled WGS sequence"/>
</dbReference>
<comment type="similarity">
    <text evidence="2">Belongs to the UreD family.</text>
</comment>
<sequence>MKATARVVAEHTNNGTALRVLKGEAPLLPRRTGPSEVHFVGGAAAPLGGDDLTMEIEVGPGAELTIRTVAASIALPNRFGDASRLSVSVSVAEGGRLLWLPEPLIAAARCRHTTVSTVDLDGDAELVWREELVCGRHGEDPGDVRLITVLRRDRRPLYRSDVAVGPHARGWDGPAGFGGARVHATVFRTGETATTDSTPTSAVMALAGGGTVATVLGRDLIETRRITDALVTPPQRTGKAAVTPQGSTAIDSPLVRRA</sequence>
<evidence type="ECO:0000256" key="1">
    <source>
        <dbReference type="ARBA" id="ARBA00023186"/>
    </source>
</evidence>
<organism evidence="4 5">
    <name type="scientific">Dactylosporangium cerinum</name>
    <dbReference type="NCBI Taxonomy" id="1434730"/>
    <lineage>
        <taxon>Bacteria</taxon>
        <taxon>Bacillati</taxon>
        <taxon>Actinomycetota</taxon>
        <taxon>Actinomycetes</taxon>
        <taxon>Micromonosporales</taxon>
        <taxon>Micromonosporaceae</taxon>
        <taxon>Dactylosporangium</taxon>
    </lineage>
</organism>
<dbReference type="EMBL" id="JBHSIU010000008">
    <property type="protein sequence ID" value="MFC4997159.1"/>
    <property type="molecule type" value="Genomic_DNA"/>
</dbReference>
<comment type="function">
    <text evidence="2">Required for maturation of urease via the functional incorporation of the urease nickel metallocenter.</text>
</comment>
<keyword evidence="5" id="KW-1185">Reference proteome</keyword>
<dbReference type="InterPro" id="IPR002669">
    <property type="entry name" value="UreD"/>
</dbReference>